<name>C4GDN2_9FIRM</name>
<sequence>MMVCTAGKAAGANKYTACIRREHAAHDVDERGLTCSVFSEQAQYLARMYLKVDAFENMVFSEGLAHTLQVHKRGHRFCIIHDSFFH</sequence>
<reference evidence="1" key="1">
    <citation type="submission" date="2009-04" db="EMBL/GenBank/DDBJ databases">
        <authorList>
            <person name="Weinstock G."/>
            <person name="Sodergren E."/>
            <person name="Clifton S."/>
            <person name="Fulton L."/>
            <person name="Fulton B."/>
            <person name="Courtney L."/>
            <person name="Fronick C."/>
            <person name="Harrison M."/>
            <person name="Strong C."/>
            <person name="Farmer C."/>
            <person name="Delahaunty K."/>
            <person name="Markovic C."/>
            <person name="Hall O."/>
            <person name="Minx P."/>
            <person name="Tomlinson C."/>
            <person name="Mitreva M."/>
            <person name="Nelson J."/>
            <person name="Hou S."/>
            <person name="Wollam A."/>
            <person name="Pepin K.H."/>
            <person name="Johnson M."/>
            <person name="Bhonagiri V."/>
            <person name="Nash W.E."/>
            <person name="Warren W."/>
            <person name="Chinwalla A."/>
            <person name="Mardis E.R."/>
            <person name="Wilson R.K."/>
        </authorList>
    </citation>
    <scope>NUCLEOTIDE SEQUENCE [LARGE SCALE GENOMIC DNA]</scope>
    <source>
        <strain evidence="1">DSM 14600</strain>
    </source>
</reference>
<evidence type="ECO:0000313" key="2">
    <source>
        <dbReference type="Proteomes" id="UP000003494"/>
    </source>
</evidence>
<dbReference type="Proteomes" id="UP000003494">
    <property type="component" value="Unassembled WGS sequence"/>
</dbReference>
<gene>
    <name evidence="1" type="ORF">GCWU000342_02206</name>
</gene>
<dbReference type="EMBL" id="ACIP02000007">
    <property type="protein sequence ID" value="EEP27511.1"/>
    <property type="molecule type" value="Genomic_DNA"/>
</dbReference>
<protein>
    <submittedName>
        <fullName evidence="1">Uncharacterized protein</fullName>
    </submittedName>
</protein>
<proteinExistence type="predicted"/>
<dbReference type="AlphaFoldDB" id="C4GDN2"/>
<dbReference type="HOGENOM" id="CLU_2496193_0_0_9"/>
<organism evidence="1 2">
    <name type="scientific">Shuttleworthella satelles DSM 14600</name>
    <dbReference type="NCBI Taxonomy" id="626523"/>
    <lineage>
        <taxon>Bacteria</taxon>
        <taxon>Bacillati</taxon>
        <taxon>Bacillota</taxon>
        <taxon>Clostridia</taxon>
        <taxon>Lachnospirales</taxon>
        <taxon>Lachnospiraceae</taxon>
        <taxon>Shuttleworthella</taxon>
    </lineage>
</organism>
<comment type="caution">
    <text evidence="1">The sequence shown here is derived from an EMBL/GenBank/DDBJ whole genome shotgun (WGS) entry which is preliminary data.</text>
</comment>
<accession>C4GDN2</accession>
<keyword evidence="2" id="KW-1185">Reference proteome</keyword>
<evidence type="ECO:0000313" key="1">
    <source>
        <dbReference type="EMBL" id="EEP27511.1"/>
    </source>
</evidence>